<feature type="region of interest" description="Disordered" evidence="1">
    <location>
        <begin position="20"/>
        <end position="71"/>
    </location>
</feature>
<evidence type="ECO:0000313" key="2">
    <source>
        <dbReference type="EMBL" id="GHP01308.1"/>
    </source>
</evidence>
<dbReference type="GO" id="GO:0005730">
    <property type="term" value="C:nucleolus"/>
    <property type="evidence" value="ECO:0007669"/>
    <property type="project" value="TreeGrafter"/>
</dbReference>
<dbReference type="AlphaFoldDB" id="A0A830H3X8"/>
<name>A0A830H3X8_9CHLO</name>
<sequence>MAPPASLENVIGGKLKLKTKKTGGSIGKHNSSGRPSSPAVAAAAAGFTSGGHGKVLSKTLNKKDSRTDAQKRHDAVLANRLAAQAKAAAQKSHKERLLEMNEKLASLTEHNDLPKIGPG</sequence>
<comment type="caution">
    <text evidence="2">The sequence shown here is derived from an EMBL/GenBank/DDBJ whole genome shotgun (WGS) entry which is preliminary data.</text>
</comment>
<evidence type="ECO:0000256" key="1">
    <source>
        <dbReference type="SAM" id="MobiDB-lite"/>
    </source>
</evidence>
<dbReference type="Proteomes" id="UP000660262">
    <property type="component" value="Unassembled WGS sequence"/>
</dbReference>
<dbReference type="PANTHER" id="PTHR13282:SF6">
    <property type="entry name" value="PROTEIN FAM32A"/>
    <property type="match status" value="1"/>
</dbReference>
<keyword evidence="3" id="KW-1185">Reference proteome</keyword>
<evidence type="ECO:0000313" key="3">
    <source>
        <dbReference type="Proteomes" id="UP000660262"/>
    </source>
</evidence>
<dbReference type="EMBL" id="BNJQ01000001">
    <property type="protein sequence ID" value="GHP01308.1"/>
    <property type="molecule type" value="Genomic_DNA"/>
</dbReference>
<organism evidence="2 3">
    <name type="scientific">Pycnococcus provasolii</name>
    <dbReference type="NCBI Taxonomy" id="41880"/>
    <lineage>
        <taxon>Eukaryota</taxon>
        <taxon>Viridiplantae</taxon>
        <taxon>Chlorophyta</taxon>
        <taxon>Pseudoscourfieldiophyceae</taxon>
        <taxon>Pseudoscourfieldiales</taxon>
        <taxon>Pycnococcaceae</taxon>
        <taxon>Pycnococcus</taxon>
    </lineage>
</organism>
<protein>
    <submittedName>
        <fullName evidence="2">Uncharacterized protein</fullName>
    </submittedName>
</protein>
<accession>A0A830H3X8</accession>
<proteinExistence type="predicted"/>
<reference evidence="2" key="1">
    <citation type="submission" date="2020-10" db="EMBL/GenBank/DDBJ databases">
        <title>Unveiling of a novel bifunctional photoreceptor, Dualchrome1, isolated from a cosmopolitan green alga.</title>
        <authorList>
            <person name="Suzuki S."/>
            <person name="Kawachi M."/>
        </authorList>
    </citation>
    <scope>NUCLEOTIDE SEQUENCE</scope>
    <source>
        <strain evidence="2">NIES 2893</strain>
    </source>
</reference>
<dbReference type="PANTHER" id="PTHR13282">
    <property type="entry name" value="PROTEIN FAM32A"/>
    <property type="match status" value="1"/>
</dbReference>
<dbReference type="InterPro" id="IPR013865">
    <property type="entry name" value="FAM32A"/>
</dbReference>
<feature type="compositionally biased region" description="Low complexity" evidence="1">
    <location>
        <begin position="32"/>
        <end position="47"/>
    </location>
</feature>
<gene>
    <name evidence="2" type="ORF">PPROV_000006400</name>
</gene>
<feature type="compositionally biased region" description="Basic and acidic residues" evidence="1">
    <location>
        <begin position="61"/>
        <end position="71"/>
    </location>
</feature>